<dbReference type="AlphaFoldDB" id="A0A085ZB94"/>
<accession>A0A085ZB94</accession>
<gene>
    <name evidence="1" type="ORF">IX38_16705</name>
</gene>
<sequence>MKKILAIIGTAAASFVYSQGTIIINNYSKFDFHGFIMASASTAGCYPYIGNDGEIVVPADSHMGNGKELIYKDYNGQYLSSLYPTANWAVTLSPINSSIMAWNNPNLSPSGTISTTTRWFATKFDMTEAGTTISSPDFRANLNLANPCNPTAYSYYTTPSGDNSAEIFIISGITYLQLY</sequence>
<dbReference type="OrthoDB" id="1248257at2"/>
<organism evidence="1 2">
    <name type="scientific">Chryseobacterium luteum</name>
    <dbReference type="NCBI Taxonomy" id="421531"/>
    <lineage>
        <taxon>Bacteria</taxon>
        <taxon>Pseudomonadati</taxon>
        <taxon>Bacteroidota</taxon>
        <taxon>Flavobacteriia</taxon>
        <taxon>Flavobacteriales</taxon>
        <taxon>Weeksellaceae</taxon>
        <taxon>Chryseobacterium group</taxon>
        <taxon>Chryseobacterium</taxon>
    </lineage>
</organism>
<protein>
    <submittedName>
        <fullName evidence="1">Uncharacterized protein</fullName>
    </submittedName>
</protein>
<dbReference type="Proteomes" id="UP000028703">
    <property type="component" value="Unassembled WGS sequence"/>
</dbReference>
<evidence type="ECO:0000313" key="1">
    <source>
        <dbReference type="EMBL" id="KFF01708.1"/>
    </source>
</evidence>
<name>A0A085ZB94_9FLAO</name>
<dbReference type="STRING" id="421531.IX38_16705"/>
<dbReference type="RefSeq" id="WP_034706599.1">
    <property type="nucleotide sequence ID" value="NZ_JPRO01000015.1"/>
</dbReference>
<keyword evidence="2" id="KW-1185">Reference proteome</keyword>
<dbReference type="EMBL" id="JPRO01000015">
    <property type="protein sequence ID" value="KFF01708.1"/>
    <property type="molecule type" value="Genomic_DNA"/>
</dbReference>
<proteinExistence type="predicted"/>
<reference evidence="1 2" key="1">
    <citation type="submission" date="2014-07" db="EMBL/GenBank/DDBJ databases">
        <title>Genome of Chryseobacterium luteum DSM 18605.</title>
        <authorList>
            <person name="Stropko S.J."/>
            <person name="Pipes S.E."/>
            <person name="Newman J.D."/>
        </authorList>
    </citation>
    <scope>NUCLEOTIDE SEQUENCE [LARGE SCALE GENOMIC DNA]</scope>
    <source>
        <strain evidence="1 2">DSM 18605</strain>
    </source>
</reference>
<dbReference type="eggNOG" id="ENOG5030Y0M">
    <property type="taxonomic scope" value="Bacteria"/>
</dbReference>
<evidence type="ECO:0000313" key="2">
    <source>
        <dbReference type="Proteomes" id="UP000028703"/>
    </source>
</evidence>
<comment type="caution">
    <text evidence="1">The sequence shown here is derived from an EMBL/GenBank/DDBJ whole genome shotgun (WGS) entry which is preliminary data.</text>
</comment>